<dbReference type="EC" id="7.1.1.-" evidence="2"/>
<evidence type="ECO:0000256" key="2">
    <source>
        <dbReference type="HAMAP-Rule" id="MF_01358"/>
    </source>
</evidence>
<organism evidence="4 5">
    <name type="scientific">Tepidiforma thermophila (strain KCTC 52669 / CGMCC 1.13589 / G233)</name>
    <dbReference type="NCBI Taxonomy" id="2761530"/>
    <lineage>
        <taxon>Bacteria</taxon>
        <taxon>Bacillati</taxon>
        <taxon>Chloroflexota</taxon>
        <taxon>Tepidiformia</taxon>
        <taxon>Tepidiformales</taxon>
        <taxon>Tepidiformaceae</taxon>
        <taxon>Tepidiforma</taxon>
    </lineage>
</organism>
<keyword evidence="2" id="KW-1278">Translocase</keyword>
<name>A0A2A9HCC5_TEPT2</name>
<keyword evidence="5" id="KW-1185">Reference proteome</keyword>
<comment type="caution">
    <text evidence="4">The sequence shown here is derived from an EMBL/GenBank/DDBJ whole genome shotgun (WGS) entry which is preliminary data.</text>
</comment>
<evidence type="ECO:0000259" key="3">
    <source>
        <dbReference type="Pfam" id="PF00346"/>
    </source>
</evidence>
<evidence type="ECO:0000313" key="5">
    <source>
        <dbReference type="Proteomes" id="UP000223071"/>
    </source>
</evidence>
<keyword evidence="2" id="KW-0520">NAD</keyword>
<dbReference type="GO" id="GO:0050136">
    <property type="term" value="F:NADH dehydrogenase (quinone) (non-electrogenic) activity"/>
    <property type="evidence" value="ECO:0007669"/>
    <property type="project" value="UniProtKB-UniRule"/>
</dbReference>
<dbReference type="Gene3D" id="1.10.645.10">
    <property type="entry name" value="Cytochrome-c3 Hydrogenase, chain B"/>
    <property type="match status" value="1"/>
</dbReference>
<sequence length="385" mass="43770">MSIWPEERLRALADDGFETVDMTINVGPQHPATHGVFRMVLTVDGEKVVDCEPYIGYLHRGLEKLTENHDYRQSMGWWDRTDYLAGMACEMAYCMAVEKLGNIEVPRRAEYIRVMMVELSRILSHFMFLGAFGADVGSFGTSFIYAWRERERIYDFFEEVAGDRMFPTYFRPGGVQMDLPDNYQDRVRWLLGSIRQGLEDFDGLLVGNEIFVERCRGLSPVTPEQAIAWGLTGPCLRATGYKFDLRKDEPYSVYPELKFDIPTGTTGDVFDRFMVRMAEVWQSTLIVEQCLDALSQMEGELVLNPDLPKTLRIDSGECYVRTEGTKGEYGVYALAKGGNKPYRMKLRSPSFCNLSALREMVIGTYVADAIIILGSLDIVLGEVDK</sequence>
<dbReference type="NCBIfam" id="NF004739">
    <property type="entry name" value="PRK06075.1"/>
    <property type="match status" value="1"/>
</dbReference>
<dbReference type="InterPro" id="IPR001135">
    <property type="entry name" value="NADH_Q_OxRdtase_suD"/>
</dbReference>
<proteinExistence type="inferred from homology"/>
<dbReference type="InterPro" id="IPR029014">
    <property type="entry name" value="NiFe-Hase_large"/>
</dbReference>
<dbReference type="HAMAP" id="MF_01358">
    <property type="entry name" value="NDH1_NuoD"/>
    <property type="match status" value="1"/>
</dbReference>
<dbReference type="PANTHER" id="PTHR11993:SF10">
    <property type="entry name" value="NADH DEHYDROGENASE [UBIQUINONE] IRON-SULFUR PROTEIN 2, MITOCHONDRIAL"/>
    <property type="match status" value="1"/>
</dbReference>
<comment type="catalytic activity">
    <reaction evidence="2">
        <text>a quinone + NADH + 5 H(+)(in) = a quinol + NAD(+) + 4 H(+)(out)</text>
        <dbReference type="Rhea" id="RHEA:57888"/>
        <dbReference type="ChEBI" id="CHEBI:15378"/>
        <dbReference type="ChEBI" id="CHEBI:24646"/>
        <dbReference type="ChEBI" id="CHEBI:57540"/>
        <dbReference type="ChEBI" id="CHEBI:57945"/>
        <dbReference type="ChEBI" id="CHEBI:132124"/>
    </reaction>
</comment>
<dbReference type="RefSeq" id="WP_098503102.1">
    <property type="nucleotide sequence ID" value="NZ_PDJQ01000001.1"/>
</dbReference>
<keyword evidence="2" id="KW-0813">Transport</keyword>
<keyword evidence="2" id="KW-0830">Ubiquinone</keyword>
<dbReference type="GO" id="GO:0005886">
    <property type="term" value="C:plasma membrane"/>
    <property type="evidence" value="ECO:0007669"/>
    <property type="project" value="UniProtKB-SubCell"/>
</dbReference>
<dbReference type="GO" id="GO:0048038">
    <property type="term" value="F:quinone binding"/>
    <property type="evidence" value="ECO:0007669"/>
    <property type="project" value="UniProtKB-KW"/>
</dbReference>
<gene>
    <name evidence="2" type="primary">nuoD</name>
    <name evidence="4" type="ORF">A9A59_0859</name>
</gene>
<protein>
    <recommendedName>
        <fullName evidence="2">NADH-quinone oxidoreductase subunit D</fullName>
        <ecNumber evidence="2">7.1.1.-</ecNumber>
    </recommendedName>
    <alternativeName>
        <fullName evidence="2">NADH dehydrogenase I subunit D</fullName>
    </alternativeName>
    <alternativeName>
        <fullName evidence="2">NDH-1 subunit D</fullName>
    </alternativeName>
</protein>
<comment type="function">
    <text evidence="2">NDH-1 shuttles electrons from NADH, via FMN and iron-sulfur (Fe-S) centers, to quinones in the respiratory chain. The immediate electron acceptor for the enzyme in this species is believed to be ubiquinone. Couples the redox reaction to proton translocation (for every two electrons transferred, four hydrogen ions are translocated across the cytoplasmic membrane), and thus conserves the redox energy in a proton gradient.</text>
</comment>
<reference evidence="4 5" key="1">
    <citation type="submission" date="2017-09" db="EMBL/GenBank/DDBJ databases">
        <title>Sequencing the genomes of two abundant thermophiles in Great Basin hot springs: Thermocrinis jamiesonii and novel Chloroflexi Thermoflexus hugenholtzii.</title>
        <authorList>
            <person name="Hedlund B."/>
        </authorList>
    </citation>
    <scope>NUCLEOTIDE SEQUENCE [LARGE SCALE GENOMIC DNA]</scope>
    <source>
        <strain evidence="4 5">G233</strain>
    </source>
</reference>
<evidence type="ECO:0000313" key="4">
    <source>
        <dbReference type="EMBL" id="PFG73657.1"/>
    </source>
</evidence>
<comment type="subunit">
    <text evidence="2">NDH-1 is composed of 14 different subunits. Subunits NuoB, C, D, E, F, and G constitute the peripheral sector of the complex.</text>
</comment>
<dbReference type="Proteomes" id="UP000223071">
    <property type="component" value="Unassembled WGS sequence"/>
</dbReference>
<dbReference type="InterPro" id="IPR022885">
    <property type="entry name" value="NDH1_su_D/H"/>
</dbReference>
<accession>A0A2A9HCC5</accession>
<keyword evidence="2" id="KW-1003">Cell membrane</keyword>
<dbReference type="SUPFAM" id="SSF56762">
    <property type="entry name" value="HydB/Nqo4-like"/>
    <property type="match status" value="1"/>
</dbReference>
<feature type="domain" description="NADH-quinone oxidoreductase subunit D" evidence="3">
    <location>
        <begin position="135"/>
        <end position="385"/>
    </location>
</feature>
<dbReference type="PANTHER" id="PTHR11993">
    <property type="entry name" value="NADH-UBIQUINONE OXIDOREDUCTASE 49 KDA SUBUNIT"/>
    <property type="match status" value="1"/>
</dbReference>
<evidence type="ECO:0000256" key="1">
    <source>
        <dbReference type="ARBA" id="ARBA00022719"/>
    </source>
</evidence>
<dbReference type="AlphaFoldDB" id="A0A2A9HCC5"/>
<dbReference type="Pfam" id="PF00346">
    <property type="entry name" value="Complex1_49kDa"/>
    <property type="match status" value="1"/>
</dbReference>
<keyword evidence="2" id="KW-0472">Membrane</keyword>
<dbReference type="GO" id="GO:0051287">
    <property type="term" value="F:NAD binding"/>
    <property type="evidence" value="ECO:0007669"/>
    <property type="project" value="InterPro"/>
</dbReference>
<dbReference type="EMBL" id="PDJQ01000001">
    <property type="protein sequence ID" value="PFG73657.1"/>
    <property type="molecule type" value="Genomic_DNA"/>
</dbReference>
<comment type="similarity">
    <text evidence="2">Belongs to the complex I 49 kDa subunit family.</text>
</comment>
<keyword evidence="1 2" id="KW-0874">Quinone</keyword>
<comment type="subcellular location">
    <subcellularLocation>
        <location evidence="2">Cell membrane</location>
        <topology evidence="2">Peripheral membrane protein</topology>
        <orientation evidence="2">Cytoplasmic side</orientation>
    </subcellularLocation>
</comment>